<dbReference type="GO" id="GO:0005666">
    <property type="term" value="C:RNA polymerase III complex"/>
    <property type="evidence" value="ECO:0007669"/>
    <property type="project" value="TreeGrafter"/>
</dbReference>
<protein>
    <submittedName>
        <fullName evidence="7">DNA-directed RNA polymerase II/III subunit, putative</fullName>
        <ecNumber evidence="7">2.7.7.6</ecNumber>
    </submittedName>
</protein>
<dbReference type="Pfam" id="PF03871">
    <property type="entry name" value="RNA_pol_Rpb5_N"/>
    <property type="match status" value="1"/>
</dbReference>
<dbReference type="InterPro" id="IPR014381">
    <property type="entry name" value="Arch_Rpo5/euc_Rpb5"/>
</dbReference>
<dbReference type="EMBL" id="CP009387">
    <property type="protein sequence ID" value="AIN97259.1"/>
    <property type="molecule type" value="Genomic_DNA"/>
</dbReference>
<keyword evidence="7" id="KW-0240">DNA-directed RNA polymerase</keyword>
<dbReference type="InterPro" id="IPR005571">
    <property type="entry name" value="RNA_pol_Rpb5_N"/>
</dbReference>
<keyword evidence="7" id="KW-0808">Transferase</keyword>
<dbReference type="GO" id="GO:0003899">
    <property type="term" value="F:DNA-directed RNA polymerase activity"/>
    <property type="evidence" value="ECO:0007669"/>
    <property type="project" value="UniProtKB-EC"/>
</dbReference>
<organism evidence="7 8">
    <name type="scientific">Leishmania panamensis</name>
    <dbReference type="NCBI Taxonomy" id="5679"/>
    <lineage>
        <taxon>Eukaryota</taxon>
        <taxon>Discoba</taxon>
        <taxon>Euglenozoa</taxon>
        <taxon>Kinetoplastea</taxon>
        <taxon>Metakinetoplastina</taxon>
        <taxon>Trypanosomatida</taxon>
        <taxon>Trypanosomatidae</taxon>
        <taxon>Leishmaniinae</taxon>
        <taxon>Leishmania</taxon>
        <taxon>Leishmania guyanensis species complex</taxon>
    </lineage>
</organism>
<evidence type="ECO:0000256" key="3">
    <source>
        <dbReference type="ARBA" id="ARBA00023242"/>
    </source>
</evidence>
<evidence type="ECO:0000259" key="5">
    <source>
        <dbReference type="Pfam" id="PF01191"/>
    </source>
</evidence>
<keyword evidence="7" id="KW-0548">Nucleotidyltransferase</keyword>
<dbReference type="HAMAP" id="MF_00025">
    <property type="entry name" value="RNApol_Rpo5_RPB5"/>
    <property type="match status" value="1"/>
</dbReference>
<dbReference type="KEGG" id="lpan:LPMP_180780"/>
<name>A0A088RPV4_LEIPA</name>
<dbReference type="PROSITE" id="PS01110">
    <property type="entry name" value="RNA_POL_H_23KD"/>
    <property type="match status" value="1"/>
</dbReference>
<reference evidence="7 8" key="1">
    <citation type="journal article" date="2015" name="Sci. Rep.">
        <title>The genome of Leishmania panamensis: insights into genomics of the L. (Viannia) subgenus.</title>
        <authorList>
            <person name="Llanes A."/>
            <person name="Restrepo C.M."/>
            <person name="Vecchio G.D."/>
            <person name="Anguizola F.J."/>
            <person name="Lleonart R."/>
        </authorList>
    </citation>
    <scope>NUCLEOTIDE SEQUENCE [LARGE SCALE GENOMIC DNA]</scope>
    <source>
        <strain evidence="7 8">MHOM/PA/94/PSC-1</strain>
    </source>
</reference>
<dbReference type="OrthoDB" id="248779at2759"/>
<feature type="domain" description="RNA polymerase Rpb5 N-terminal" evidence="6">
    <location>
        <begin position="10"/>
        <end position="118"/>
    </location>
</feature>
<dbReference type="GO" id="GO:0006366">
    <property type="term" value="P:transcription by RNA polymerase II"/>
    <property type="evidence" value="ECO:0007669"/>
    <property type="project" value="TreeGrafter"/>
</dbReference>
<evidence type="ECO:0000256" key="1">
    <source>
        <dbReference type="ARBA" id="ARBA00004123"/>
    </source>
</evidence>
<dbReference type="Gene3D" id="3.90.940.20">
    <property type="entry name" value="RPB5-like RNA polymerase subunit"/>
    <property type="match status" value="1"/>
</dbReference>
<dbReference type="EC" id="2.7.7.6" evidence="7"/>
<dbReference type="RefSeq" id="XP_010697912.1">
    <property type="nucleotide sequence ID" value="XM_010699610.1"/>
</dbReference>
<comment type="similarity">
    <text evidence="4">Belongs to the archaeal Rpo5/eukaryotic RPB5 RNA polymerase subunit family.</text>
</comment>
<keyword evidence="2" id="KW-0804">Transcription</keyword>
<dbReference type="GO" id="GO:0003677">
    <property type="term" value="F:DNA binding"/>
    <property type="evidence" value="ECO:0007669"/>
    <property type="project" value="InterPro"/>
</dbReference>
<dbReference type="GO" id="GO:0042797">
    <property type="term" value="P:tRNA transcription by RNA polymerase III"/>
    <property type="evidence" value="ECO:0007669"/>
    <property type="project" value="TreeGrafter"/>
</dbReference>
<dbReference type="FunFam" id="3.40.1340.10:FF:000005">
    <property type="entry name" value="Putative DNA-directed RNA polymerases II"/>
    <property type="match status" value="1"/>
</dbReference>
<dbReference type="InterPro" id="IPR000783">
    <property type="entry name" value="RNA_pol_subH/Rpb5_C"/>
</dbReference>
<dbReference type="GO" id="GO:0005736">
    <property type="term" value="C:RNA polymerase I complex"/>
    <property type="evidence" value="ECO:0007669"/>
    <property type="project" value="TreeGrafter"/>
</dbReference>
<sequence>MPAIGQEKLEFYKCFRILQTSAEMMSDRKYKVAQHVVPNSLGEFVERYVEEVEVTESGGAAAGGGFTDAPPRRKQVIRRDKMTLACEREVGEGRTLKAVVYFCPPNHLSSEVVKKIAEDALHEGYQRVVFVTPSKPNPIVRKTMDTYNRSEQDLRFELFEEDELSVNITHHELVPKHTPLSEEELKDVLHAHALELHQLPRILSTDPVARYYGLKRGQVVRIERKSMSAGLYVTYRQVV</sequence>
<proteinExistence type="inferred from homology"/>
<dbReference type="GeneID" id="22573968"/>
<dbReference type="Proteomes" id="UP000063063">
    <property type="component" value="Chromosome 18"/>
</dbReference>
<dbReference type="Pfam" id="PF01191">
    <property type="entry name" value="RNA_pol_Rpb5_C"/>
    <property type="match status" value="1"/>
</dbReference>
<dbReference type="SUPFAM" id="SSF53036">
    <property type="entry name" value="Eukaryotic RPB5 N-terminal domain"/>
    <property type="match status" value="1"/>
</dbReference>
<dbReference type="FunFam" id="3.90.940.20:FF:000001">
    <property type="entry name" value="DNA-directed RNA polymerases I, II, and III subunit RPABC1"/>
    <property type="match status" value="1"/>
</dbReference>
<evidence type="ECO:0000313" key="8">
    <source>
        <dbReference type="Proteomes" id="UP000063063"/>
    </source>
</evidence>
<dbReference type="InterPro" id="IPR035913">
    <property type="entry name" value="RPB5-like_sf"/>
</dbReference>
<dbReference type="PANTHER" id="PTHR10535">
    <property type="entry name" value="DNA-DIRECTED RNA POLYMERASES I, II, AND III SUBUNIT RPABC1"/>
    <property type="match status" value="1"/>
</dbReference>
<dbReference type="eggNOG" id="KOG3218">
    <property type="taxonomic scope" value="Eukaryota"/>
</dbReference>
<dbReference type="InterPro" id="IPR020608">
    <property type="entry name" value="RNA_pol_subH/Rpb5_CS"/>
</dbReference>
<dbReference type="GO" id="GO:0005665">
    <property type="term" value="C:RNA polymerase II, core complex"/>
    <property type="evidence" value="ECO:0007669"/>
    <property type="project" value="TreeGrafter"/>
</dbReference>
<dbReference type="InterPro" id="IPR036710">
    <property type="entry name" value="RNA_pol_Rpb5_N_sf"/>
</dbReference>
<feature type="domain" description="RNA polymerase subunit H/Rpb5 C-terminal" evidence="5">
    <location>
        <begin position="166"/>
        <end position="238"/>
    </location>
</feature>
<evidence type="ECO:0000313" key="7">
    <source>
        <dbReference type="EMBL" id="AIN97259.1"/>
    </source>
</evidence>
<dbReference type="VEuPathDB" id="TriTrypDB:LPMP_180780"/>
<evidence type="ECO:0000259" key="6">
    <source>
        <dbReference type="Pfam" id="PF03871"/>
    </source>
</evidence>
<dbReference type="SUPFAM" id="SSF55287">
    <property type="entry name" value="RPB5-like RNA polymerase subunit"/>
    <property type="match status" value="1"/>
</dbReference>
<dbReference type="GO" id="GO:0006362">
    <property type="term" value="P:transcription elongation by RNA polymerase I"/>
    <property type="evidence" value="ECO:0007669"/>
    <property type="project" value="TreeGrafter"/>
</dbReference>
<evidence type="ECO:0000256" key="2">
    <source>
        <dbReference type="ARBA" id="ARBA00023163"/>
    </source>
</evidence>
<keyword evidence="3" id="KW-0539">Nucleus</keyword>
<keyword evidence="8" id="KW-1185">Reference proteome</keyword>
<dbReference type="PANTHER" id="PTHR10535:SF24">
    <property type="entry name" value="RNA POLYMERASES II SUBUNIT, PUTATIVE-RELATED"/>
    <property type="match status" value="1"/>
</dbReference>
<dbReference type="VEuPathDB" id="TriTrypDB:LPAL13_180010700"/>
<dbReference type="Gene3D" id="3.40.1340.10">
    <property type="entry name" value="RNA polymerase, Rpb5, N-terminal domain"/>
    <property type="match status" value="1"/>
</dbReference>
<evidence type="ECO:0000256" key="4">
    <source>
        <dbReference type="ARBA" id="ARBA00025765"/>
    </source>
</evidence>
<comment type="subcellular location">
    <subcellularLocation>
        <location evidence="1">Nucleus</location>
    </subcellularLocation>
</comment>
<gene>
    <name evidence="7" type="ORF">LPMP_180780</name>
</gene>
<dbReference type="AlphaFoldDB" id="A0A088RPV4"/>
<accession>A0A088RPV4</accession>
<dbReference type="PIRSF" id="PIRSF000747">
    <property type="entry name" value="RPB5"/>
    <property type="match status" value="1"/>
</dbReference>